<evidence type="ECO:0000313" key="3">
    <source>
        <dbReference type="Proteomes" id="UP000298663"/>
    </source>
</evidence>
<gene>
    <name evidence="2" type="ORF">L596_027123</name>
</gene>
<feature type="region of interest" description="Disordered" evidence="1">
    <location>
        <begin position="1"/>
        <end position="76"/>
    </location>
</feature>
<reference evidence="2 3" key="2">
    <citation type="journal article" date="2019" name="G3 (Bethesda)">
        <title>Hybrid Assembly of the Genome of the Entomopathogenic Nematode Steinernema carpocapsae Identifies the X-Chromosome.</title>
        <authorList>
            <person name="Serra L."/>
            <person name="Macchietto M."/>
            <person name="Macias-Munoz A."/>
            <person name="McGill C.J."/>
            <person name="Rodriguez I.M."/>
            <person name="Rodriguez B."/>
            <person name="Murad R."/>
            <person name="Mortazavi A."/>
        </authorList>
    </citation>
    <scope>NUCLEOTIDE SEQUENCE [LARGE SCALE GENOMIC DNA]</scope>
    <source>
        <strain evidence="2 3">ALL</strain>
    </source>
</reference>
<dbReference type="AlphaFoldDB" id="A0A4V5ZYE8"/>
<evidence type="ECO:0000256" key="1">
    <source>
        <dbReference type="SAM" id="MobiDB-lite"/>
    </source>
</evidence>
<accession>A0A4V5ZYE8</accession>
<reference evidence="2 3" key="1">
    <citation type="journal article" date="2015" name="Genome Biol.">
        <title>Comparative genomics of Steinernema reveals deeply conserved gene regulatory networks.</title>
        <authorList>
            <person name="Dillman A.R."/>
            <person name="Macchietto M."/>
            <person name="Porter C.F."/>
            <person name="Rogers A."/>
            <person name="Williams B."/>
            <person name="Antoshechkin I."/>
            <person name="Lee M.M."/>
            <person name="Goodwin Z."/>
            <person name="Lu X."/>
            <person name="Lewis E.E."/>
            <person name="Goodrich-Blair H."/>
            <person name="Stock S.P."/>
            <person name="Adams B.J."/>
            <person name="Sternberg P.W."/>
            <person name="Mortazavi A."/>
        </authorList>
    </citation>
    <scope>NUCLEOTIDE SEQUENCE [LARGE SCALE GENOMIC DNA]</scope>
    <source>
        <strain evidence="2 3">ALL</strain>
    </source>
</reference>
<keyword evidence="3" id="KW-1185">Reference proteome</keyword>
<dbReference type="EMBL" id="AZBU02000010">
    <property type="protein sequence ID" value="TKR63275.1"/>
    <property type="molecule type" value="Genomic_DNA"/>
</dbReference>
<name>A0A4V5ZYE8_STECR</name>
<sequence length="76" mass="8534">MEKGDGQDGSGEEKIDNEEDKADDNVPENYLEEREEVDSQEQMNETTQEDSDKNDKSQKATVRKDEKPIVGGQESG</sequence>
<evidence type="ECO:0000313" key="2">
    <source>
        <dbReference type="EMBL" id="TKR63275.1"/>
    </source>
</evidence>
<protein>
    <submittedName>
        <fullName evidence="2">Uncharacterized protein</fullName>
    </submittedName>
</protein>
<dbReference type="Proteomes" id="UP000298663">
    <property type="component" value="Unassembled WGS sequence"/>
</dbReference>
<proteinExistence type="predicted"/>
<comment type="caution">
    <text evidence="2">The sequence shown here is derived from an EMBL/GenBank/DDBJ whole genome shotgun (WGS) entry which is preliminary data.</text>
</comment>
<feature type="compositionally biased region" description="Basic and acidic residues" evidence="1">
    <location>
        <begin position="1"/>
        <end position="14"/>
    </location>
</feature>
<organism evidence="2 3">
    <name type="scientific">Steinernema carpocapsae</name>
    <name type="common">Entomopathogenic nematode</name>
    <dbReference type="NCBI Taxonomy" id="34508"/>
    <lineage>
        <taxon>Eukaryota</taxon>
        <taxon>Metazoa</taxon>
        <taxon>Ecdysozoa</taxon>
        <taxon>Nematoda</taxon>
        <taxon>Chromadorea</taxon>
        <taxon>Rhabditida</taxon>
        <taxon>Tylenchina</taxon>
        <taxon>Panagrolaimomorpha</taxon>
        <taxon>Strongyloidoidea</taxon>
        <taxon>Steinernematidae</taxon>
        <taxon>Steinernema</taxon>
    </lineage>
</organism>
<feature type="compositionally biased region" description="Basic and acidic residues" evidence="1">
    <location>
        <begin position="50"/>
        <end position="68"/>
    </location>
</feature>
<feature type="compositionally biased region" description="Acidic residues" evidence="1">
    <location>
        <begin position="15"/>
        <end position="26"/>
    </location>
</feature>